<dbReference type="EC" id="2.7.13.3" evidence="3"/>
<evidence type="ECO:0000256" key="7">
    <source>
        <dbReference type="ARBA" id="ARBA00022777"/>
    </source>
</evidence>
<keyword evidence="10" id="KW-1133">Transmembrane helix</keyword>
<dbReference type="EMBL" id="CP069620">
    <property type="protein sequence ID" value="UZH56796.1"/>
    <property type="molecule type" value="Genomic_DNA"/>
</dbReference>
<dbReference type="InterPro" id="IPR036097">
    <property type="entry name" value="HisK_dim/P_sf"/>
</dbReference>
<evidence type="ECO:0000313" key="13">
    <source>
        <dbReference type="EMBL" id="UZH56796.1"/>
    </source>
</evidence>
<feature type="transmembrane region" description="Helical" evidence="10">
    <location>
        <begin position="176"/>
        <end position="195"/>
    </location>
</feature>
<evidence type="ECO:0000256" key="5">
    <source>
        <dbReference type="ARBA" id="ARBA00022679"/>
    </source>
</evidence>
<dbReference type="CDD" id="cd00082">
    <property type="entry name" value="HisKA"/>
    <property type="match status" value="1"/>
</dbReference>
<dbReference type="Pfam" id="PF00512">
    <property type="entry name" value="HisKA"/>
    <property type="match status" value="1"/>
</dbReference>
<dbReference type="InterPro" id="IPR003661">
    <property type="entry name" value="HisK_dim/P_dom"/>
</dbReference>
<evidence type="ECO:0000256" key="1">
    <source>
        <dbReference type="ARBA" id="ARBA00000085"/>
    </source>
</evidence>
<dbReference type="PRINTS" id="PR00344">
    <property type="entry name" value="BCTRLSENSOR"/>
</dbReference>
<dbReference type="Proteomes" id="UP001163981">
    <property type="component" value="Chromosome"/>
</dbReference>
<dbReference type="InterPro" id="IPR004358">
    <property type="entry name" value="Sig_transdc_His_kin-like_C"/>
</dbReference>
<accession>A0ABY6NV50</accession>
<keyword evidence="8" id="KW-0067">ATP-binding</keyword>
<dbReference type="InterPro" id="IPR005467">
    <property type="entry name" value="His_kinase_dom"/>
</dbReference>
<keyword evidence="5" id="KW-0808">Transferase</keyword>
<dbReference type="Pfam" id="PF02518">
    <property type="entry name" value="HATPase_c"/>
    <property type="match status" value="1"/>
</dbReference>
<dbReference type="InterPro" id="IPR003594">
    <property type="entry name" value="HATPase_dom"/>
</dbReference>
<dbReference type="PROSITE" id="PS50885">
    <property type="entry name" value="HAMP"/>
    <property type="match status" value="1"/>
</dbReference>
<dbReference type="SMART" id="SM00388">
    <property type="entry name" value="HisKA"/>
    <property type="match status" value="1"/>
</dbReference>
<dbReference type="InterPro" id="IPR036890">
    <property type="entry name" value="HATPase_C_sf"/>
</dbReference>
<dbReference type="PROSITE" id="PS50109">
    <property type="entry name" value="HIS_KIN"/>
    <property type="match status" value="1"/>
</dbReference>
<evidence type="ECO:0000256" key="2">
    <source>
        <dbReference type="ARBA" id="ARBA00004370"/>
    </source>
</evidence>
<feature type="domain" description="Histidine kinase" evidence="11">
    <location>
        <begin position="263"/>
        <end position="469"/>
    </location>
</feature>
<dbReference type="Gene3D" id="1.10.287.130">
    <property type="match status" value="1"/>
</dbReference>
<evidence type="ECO:0000259" key="12">
    <source>
        <dbReference type="PROSITE" id="PS50885"/>
    </source>
</evidence>
<name>A0ABY6NV50_9FLAO</name>
<evidence type="ECO:0000256" key="8">
    <source>
        <dbReference type="ARBA" id="ARBA00022840"/>
    </source>
</evidence>
<keyword evidence="14" id="KW-1185">Reference proteome</keyword>
<evidence type="ECO:0000256" key="10">
    <source>
        <dbReference type="SAM" id="Phobius"/>
    </source>
</evidence>
<reference evidence="13" key="1">
    <citation type="submission" date="2021-02" db="EMBL/GenBank/DDBJ databases">
        <title>Salinimicrobium sp. nov. isolated from seawater in Tongyeong, Republic of Korea.</title>
        <authorList>
            <person name="Lee S.-J."/>
        </authorList>
    </citation>
    <scope>NUCLEOTIDE SEQUENCE</scope>
    <source>
        <strain evidence="13">HN-2-9-2</strain>
    </source>
</reference>
<dbReference type="RefSeq" id="WP_265165415.1">
    <property type="nucleotide sequence ID" value="NZ_CP069620.1"/>
</dbReference>
<dbReference type="SUPFAM" id="SSF55874">
    <property type="entry name" value="ATPase domain of HSP90 chaperone/DNA topoisomerase II/histidine kinase"/>
    <property type="match status" value="1"/>
</dbReference>
<evidence type="ECO:0000256" key="3">
    <source>
        <dbReference type="ARBA" id="ARBA00012438"/>
    </source>
</evidence>
<keyword evidence="9" id="KW-0902">Two-component regulatory system</keyword>
<dbReference type="Gene3D" id="3.30.565.10">
    <property type="entry name" value="Histidine kinase-like ATPase, C-terminal domain"/>
    <property type="match status" value="1"/>
</dbReference>
<keyword evidence="10" id="KW-0812">Transmembrane</keyword>
<sequence length="469" mass="54008">MIVLVLLASILIGGITVLQYKQEAQDYHRERLERKEEAIREHIKFVVESTTYEIKEETVYLILKQDDKIHEISQVHNMPINVYSLDGDLILKSNQSFFPDTTDLRLDNSILEQLESSSRKRIIRQTVKNDKRFQSSYTYITDNKFRPLAILNLPYLEDDYFITRDLRNFLVKLTEVYLFMLVLAILLAYFLSKYITRSLKTVSERIHQTRLDKKNHKIEIGNVSEEIYTLVAAYNSMIDELEESAAKLATSEREQAWREMAKQVAHEIKNPLTPMRLSVQSFQRKFDPNDPLMQQKVDEFSDTLITQIDTMSSIASAFSNFAKMPAQQNETLNVPKIVKLALDIFNEDYILFSSEKEEIVAKFDRTQLIRVVTNLVKNAVQAVEKEENPAVLVTVTEEEDRACLIVSDNGMGISEENKEKVFEPKFTTKSSGMGLGLAMVKNIVESCGGSIQFTSRLNKGTIFKVHFPK</sequence>
<keyword evidence="10" id="KW-0472">Membrane</keyword>
<evidence type="ECO:0000256" key="4">
    <source>
        <dbReference type="ARBA" id="ARBA00022553"/>
    </source>
</evidence>
<evidence type="ECO:0000256" key="6">
    <source>
        <dbReference type="ARBA" id="ARBA00022741"/>
    </source>
</evidence>
<evidence type="ECO:0000259" key="11">
    <source>
        <dbReference type="PROSITE" id="PS50109"/>
    </source>
</evidence>
<organism evidence="13 14">
    <name type="scientific">Salinimicrobium tongyeongense</name>
    <dbReference type="NCBI Taxonomy" id="2809707"/>
    <lineage>
        <taxon>Bacteria</taxon>
        <taxon>Pseudomonadati</taxon>
        <taxon>Bacteroidota</taxon>
        <taxon>Flavobacteriia</taxon>
        <taxon>Flavobacteriales</taxon>
        <taxon>Flavobacteriaceae</taxon>
        <taxon>Salinimicrobium</taxon>
    </lineage>
</organism>
<dbReference type="PANTHER" id="PTHR43065">
    <property type="entry name" value="SENSOR HISTIDINE KINASE"/>
    <property type="match status" value="1"/>
</dbReference>
<dbReference type="Gene3D" id="6.10.340.10">
    <property type="match status" value="1"/>
</dbReference>
<keyword evidence="7" id="KW-0418">Kinase</keyword>
<dbReference type="SMART" id="SM00387">
    <property type="entry name" value="HATPase_c"/>
    <property type="match status" value="1"/>
</dbReference>
<dbReference type="InterPro" id="IPR003660">
    <property type="entry name" value="HAMP_dom"/>
</dbReference>
<feature type="domain" description="HAMP" evidence="12">
    <location>
        <begin position="193"/>
        <end position="246"/>
    </location>
</feature>
<gene>
    <name evidence="13" type="ORF">JRG66_06785</name>
</gene>
<keyword evidence="6" id="KW-0547">Nucleotide-binding</keyword>
<keyword evidence="4" id="KW-0597">Phosphoprotein</keyword>
<evidence type="ECO:0000313" key="14">
    <source>
        <dbReference type="Proteomes" id="UP001163981"/>
    </source>
</evidence>
<comment type="subcellular location">
    <subcellularLocation>
        <location evidence="2">Membrane</location>
    </subcellularLocation>
</comment>
<proteinExistence type="predicted"/>
<evidence type="ECO:0000256" key="9">
    <source>
        <dbReference type="ARBA" id="ARBA00023012"/>
    </source>
</evidence>
<dbReference type="PANTHER" id="PTHR43065:SF10">
    <property type="entry name" value="PEROXIDE STRESS-ACTIVATED HISTIDINE KINASE MAK3"/>
    <property type="match status" value="1"/>
</dbReference>
<protein>
    <recommendedName>
        <fullName evidence="3">histidine kinase</fullName>
        <ecNumber evidence="3">2.7.13.3</ecNumber>
    </recommendedName>
</protein>
<dbReference type="SUPFAM" id="SSF47384">
    <property type="entry name" value="Homodimeric domain of signal transducing histidine kinase"/>
    <property type="match status" value="1"/>
</dbReference>
<comment type="catalytic activity">
    <reaction evidence="1">
        <text>ATP + protein L-histidine = ADP + protein N-phospho-L-histidine.</text>
        <dbReference type="EC" id="2.7.13.3"/>
    </reaction>
</comment>